<dbReference type="SMART" id="SM01133">
    <property type="entry name" value="DeoC"/>
    <property type="match status" value="1"/>
</dbReference>
<dbReference type="PANTHER" id="PTHR10889">
    <property type="entry name" value="DEOXYRIBOSE-PHOSPHATE ALDOLASE"/>
    <property type="match status" value="1"/>
</dbReference>
<proteinExistence type="inferred from homology"/>
<sequence length="234" mass="23856">MNVAKMIDHALLRPELTPEEVRQGCAVAARHGTASVCVRPADVAPAKAALHGTGVLVGTVVGFPHGSTPTAVKVAETRAVVEAGADEIDVVLAIGLLRGGEHDAVRDDLAAVVAAAEGRVVKVILETAYLTDEEKVHACRLAESAGAHFVKTSTGFAPGGATLADIRLMRATVSPAVEVKASGGVRTLEALLALYEAGATRFGTTATEAIVAEQAALERGERPAVPSPGAAGDY</sequence>
<evidence type="ECO:0000256" key="3">
    <source>
        <dbReference type="ARBA" id="ARBA00023239"/>
    </source>
</evidence>
<dbReference type="HAMAP" id="MF_00114">
    <property type="entry name" value="DeoC_type1"/>
    <property type="match status" value="1"/>
</dbReference>
<comment type="subcellular location">
    <subcellularLocation>
        <location evidence="7">Cytoplasm</location>
    </subcellularLocation>
</comment>
<evidence type="ECO:0000256" key="4">
    <source>
        <dbReference type="ARBA" id="ARBA00023270"/>
    </source>
</evidence>
<comment type="catalytic activity">
    <reaction evidence="5 7">
        <text>2-deoxy-D-ribose 5-phosphate = D-glyceraldehyde 3-phosphate + acetaldehyde</text>
        <dbReference type="Rhea" id="RHEA:12821"/>
        <dbReference type="ChEBI" id="CHEBI:15343"/>
        <dbReference type="ChEBI" id="CHEBI:59776"/>
        <dbReference type="ChEBI" id="CHEBI:62877"/>
        <dbReference type="EC" id="4.1.2.4"/>
    </reaction>
</comment>
<keyword evidence="2 7" id="KW-0963">Cytoplasm</keyword>
<dbReference type="GO" id="GO:0006018">
    <property type="term" value="P:2-deoxyribose 1-phosphate catabolic process"/>
    <property type="evidence" value="ECO:0007669"/>
    <property type="project" value="UniProtKB-UniRule"/>
</dbReference>
<organism evidence="8 9">
    <name type="scientific">Couchioplanes caeruleus subsp. caeruleus</name>
    <dbReference type="NCBI Taxonomy" id="56427"/>
    <lineage>
        <taxon>Bacteria</taxon>
        <taxon>Bacillati</taxon>
        <taxon>Actinomycetota</taxon>
        <taxon>Actinomycetes</taxon>
        <taxon>Micromonosporales</taxon>
        <taxon>Micromonosporaceae</taxon>
        <taxon>Couchioplanes</taxon>
    </lineage>
</organism>
<comment type="caution">
    <text evidence="8">The sequence shown here is derived from an EMBL/GenBank/DDBJ whole genome shotgun (WGS) entry which is preliminary data.</text>
</comment>
<feature type="active site" description="Proton donor/acceptor" evidence="7">
    <location>
        <position position="89"/>
    </location>
</feature>
<dbReference type="Proteomes" id="UP000182486">
    <property type="component" value="Unassembled WGS sequence"/>
</dbReference>
<gene>
    <name evidence="7" type="primary">deoC</name>
    <name evidence="8" type="ORF">BG844_14345</name>
</gene>
<dbReference type="NCBIfam" id="TIGR00126">
    <property type="entry name" value="deoC"/>
    <property type="match status" value="1"/>
</dbReference>
<dbReference type="UniPathway" id="UPA00002">
    <property type="reaction ID" value="UER00468"/>
</dbReference>
<evidence type="ECO:0000256" key="1">
    <source>
        <dbReference type="ARBA" id="ARBA00010936"/>
    </source>
</evidence>
<dbReference type="EMBL" id="MEIA01000143">
    <property type="protein sequence ID" value="OJF13596.1"/>
    <property type="molecule type" value="Genomic_DNA"/>
</dbReference>
<dbReference type="RefSeq" id="WP_071805829.1">
    <property type="nucleotide sequence ID" value="NZ_MEIA01000143.1"/>
</dbReference>
<dbReference type="SUPFAM" id="SSF51569">
    <property type="entry name" value="Aldolase"/>
    <property type="match status" value="1"/>
</dbReference>
<feature type="active site" description="Schiff-base intermediate with acetaldehyde" evidence="7">
    <location>
        <position position="151"/>
    </location>
</feature>
<dbReference type="GO" id="GO:0004139">
    <property type="term" value="F:deoxyribose-phosphate aldolase activity"/>
    <property type="evidence" value="ECO:0007669"/>
    <property type="project" value="UniProtKB-UniRule"/>
</dbReference>
<feature type="active site" description="Proton donor/acceptor" evidence="7">
    <location>
        <position position="180"/>
    </location>
</feature>
<keyword evidence="4 7" id="KW-0704">Schiff base</keyword>
<evidence type="ECO:0000256" key="5">
    <source>
        <dbReference type="ARBA" id="ARBA00048791"/>
    </source>
</evidence>
<dbReference type="InterPro" id="IPR002915">
    <property type="entry name" value="DeoC/FbaB/LacD_aldolase"/>
</dbReference>
<evidence type="ECO:0000256" key="6">
    <source>
        <dbReference type="ARBA" id="ARBA00056337"/>
    </source>
</evidence>
<dbReference type="InterPro" id="IPR028581">
    <property type="entry name" value="DeoC_typeI"/>
</dbReference>
<keyword evidence="3 7" id="KW-0456">Lyase</keyword>
<evidence type="ECO:0000256" key="7">
    <source>
        <dbReference type="HAMAP-Rule" id="MF_00114"/>
    </source>
</evidence>
<dbReference type="CDD" id="cd00959">
    <property type="entry name" value="DeoC"/>
    <property type="match status" value="1"/>
</dbReference>
<evidence type="ECO:0000256" key="2">
    <source>
        <dbReference type="ARBA" id="ARBA00022490"/>
    </source>
</evidence>
<dbReference type="GO" id="GO:0005737">
    <property type="term" value="C:cytoplasm"/>
    <property type="evidence" value="ECO:0007669"/>
    <property type="project" value="UniProtKB-SubCell"/>
</dbReference>
<protein>
    <recommendedName>
        <fullName evidence="7">Deoxyribose-phosphate aldolase</fullName>
        <shortName evidence="7">DERA</shortName>
        <ecNumber evidence="7">4.1.2.4</ecNumber>
    </recommendedName>
    <alternativeName>
        <fullName evidence="7">2-deoxy-D-ribose 5-phosphate aldolase</fullName>
    </alternativeName>
    <alternativeName>
        <fullName evidence="7">Phosphodeoxyriboaldolase</fullName>
        <shortName evidence="7">Deoxyriboaldolase</shortName>
    </alternativeName>
</protein>
<evidence type="ECO:0000313" key="9">
    <source>
        <dbReference type="Proteomes" id="UP000182486"/>
    </source>
</evidence>
<evidence type="ECO:0000313" key="8">
    <source>
        <dbReference type="EMBL" id="OJF13596.1"/>
    </source>
</evidence>
<dbReference type="InterPro" id="IPR011343">
    <property type="entry name" value="DeoC"/>
</dbReference>
<keyword evidence="9" id="KW-1185">Reference proteome</keyword>
<accession>A0A1K0GQZ1</accession>
<dbReference type="FunFam" id="3.20.20.70:FF:000044">
    <property type="entry name" value="Deoxyribose-phosphate aldolase"/>
    <property type="match status" value="1"/>
</dbReference>
<dbReference type="AlphaFoldDB" id="A0A1K0GQZ1"/>
<dbReference type="Gene3D" id="3.20.20.70">
    <property type="entry name" value="Aldolase class I"/>
    <property type="match status" value="1"/>
</dbReference>
<dbReference type="InterPro" id="IPR013785">
    <property type="entry name" value="Aldolase_TIM"/>
</dbReference>
<comment type="pathway">
    <text evidence="7">Carbohydrate degradation; 2-deoxy-D-ribose 1-phosphate degradation; D-glyceraldehyde 3-phosphate and acetaldehyde from 2-deoxy-alpha-D-ribose 1-phosphate: step 2/2.</text>
</comment>
<name>A0A1K0GQZ1_9ACTN</name>
<dbReference type="PIRSF" id="PIRSF001357">
    <property type="entry name" value="DeoC"/>
    <property type="match status" value="1"/>
</dbReference>
<comment type="similarity">
    <text evidence="1 7">Belongs to the DeoC/FbaB aldolase family. DeoC type 1 subfamily.</text>
</comment>
<reference evidence="8 9" key="1">
    <citation type="submission" date="2016-09" db="EMBL/GenBank/DDBJ databases">
        <title>Couchioplanes caeruleus draft genome sequence.</title>
        <authorList>
            <person name="Sheehan J."/>
            <person name="Caffrey P."/>
        </authorList>
    </citation>
    <scope>NUCLEOTIDE SEQUENCE [LARGE SCALE GENOMIC DNA]</scope>
    <source>
        <strain evidence="8 9">DSM 43634</strain>
    </source>
</reference>
<comment type="function">
    <text evidence="6 7">Catalyzes a reversible aldol reaction between acetaldehyde and D-glyceraldehyde 3-phosphate to generate 2-deoxy-D-ribose 5-phosphate.</text>
</comment>
<dbReference type="EC" id="4.1.2.4" evidence="7"/>
<dbReference type="GO" id="GO:0009264">
    <property type="term" value="P:deoxyribonucleotide catabolic process"/>
    <property type="evidence" value="ECO:0007669"/>
    <property type="project" value="UniProtKB-UniRule"/>
</dbReference>
<dbReference type="PANTHER" id="PTHR10889:SF1">
    <property type="entry name" value="DEOXYRIBOSE-PHOSPHATE ALDOLASE"/>
    <property type="match status" value="1"/>
</dbReference>
<dbReference type="Pfam" id="PF01791">
    <property type="entry name" value="DeoC"/>
    <property type="match status" value="1"/>
</dbReference>
<dbReference type="GO" id="GO:0016052">
    <property type="term" value="P:carbohydrate catabolic process"/>
    <property type="evidence" value="ECO:0007669"/>
    <property type="project" value="TreeGrafter"/>
</dbReference>